<dbReference type="InterPro" id="IPR011006">
    <property type="entry name" value="CheY-like_superfamily"/>
</dbReference>
<dbReference type="Pfam" id="PF00072">
    <property type="entry name" value="Response_reg"/>
    <property type="match status" value="1"/>
</dbReference>
<keyword evidence="20" id="KW-1185">Reference proteome</keyword>
<keyword evidence="7" id="KW-0067">ATP-binding</keyword>
<keyword evidence="3" id="KW-0963">Cytoplasm</keyword>
<comment type="caution">
    <text evidence="19">The sequence shown here is derived from an EMBL/GenBank/DDBJ whole genome shotgun (WGS) entry which is preliminary data.</text>
</comment>
<evidence type="ECO:0000256" key="3">
    <source>
        <dbReference type="ARBA" id="ARBA00022490"/>
    </source>
</evidence>
<keyword evidence="8" id="KW-0902">Two-component regulatory system</keyword>
<evidence type="ECO:0000259" key="17">
    <source>
        <dbReference type="PROSITE" id="PS50045"/>
    </source>
</evidence>
<evidence type="ECO:0000256" key="16">
    <source>
        <dbReference type="PROSITE-ProRule" id="PRU00169"/>
    </source>
</evidence>
<dbReference type="InterPro" id="IPR058031">
    <property type="entry name" value="AAA_lid_NorR"/>
</dbReference>
<evidence type="ECO:0000313" key="19">
    <source>
        <dbReference type="EMBL" id="EMS81538.1"/>
    </source>
</evidence>
<dbReference type="PANTHER" id="PTHR32071:SF95">
    <property type="entry name" value="DNA-BINDING TRANSCRIPTIONAL REGULATOR NTRC"/>
    <property type="match status" value="1"/>
</dbReference>
<dbReference type="SUPFAM" id="SSF46689">
    <property type="entry name" value="Homeodomain-like"/>
    <property type="match status" value="1"/>
</dbReference>
<dbReference type="GO" id="GO:0043565">
    <property type="term" value="F:sequence-specific DNA binding"/>
    <property type="evidence" value="ECO:0007669"/>
    <property type="project" value="InterPro"/>
</dbReference>
<dbReference type="GO" id="GO:0005524">
    <property type="term" value="F:ATP binding"/>
    <property type="evidence" value="ECO:0007669"/>
    <property type="project" value="UniProtKB-KW"/>
</dbReference>
<dbReference type="Proteomes" id="UP000014216">
    <property type="component" value="Unassembled WGS sequence"/>
</dbReference>
<dbReference type="Pfam" id="PF02954">
    <property type="entry name" value="HTH_8"/>
    <property type="match status" value="1"/>
</dbReference>
<dbReference type="GO" id="GO:0006355">
    <property type="term" value="P:regulation of DNA-templated transcription"/>
    <property type="evidence" value="ECO:0007669"/>
    <property type="project" value="InterPro"/>
</dbReference>
<evidence type="ECO:0000256" key="14">
    <source>
        <dbReference type="ARBA" id="ARBA00029881"/>
    </source>
</evidence>
<dbReference type="GO" id="GO:0005737">
    <property type="term" value="C:cytoplasm"/>
    <property type="evidence" value="ECO:0007669"/>
    <property type="project" value="UniProtKB-SubCell"/>
</dbReference>
<name>S0G2G5_9BACT</name>
<dbReference type="SUPFAM" id="SSF52172">
    <property type="entry name" value="CheY-like"/>
    <property type="match status" value="1"/>
</dbReference>
<organism evidence="19 20">
    <name type="scientific">Desulfotignum phosphitoxidans DSM 13687</name>
    <dbReference type="NCBI Taxonomy" id="1286635"/>
    <lineage>
        <taxon>Bacteria</taxon>
        <taxon>Pseudomonadati</taxon>
        <taxon>Thermodesulfobacteriota</taxon>
        <taxon>Desulfobacteria</taxon>
        <taxon>Desulfobacterales</taxon>
        <taxon>Desulfobacteraceae</taxon>
        <taxon>Desulfotignum</taxon>
    </lineage>
</organism>
<dbReference type="Gene3D" id="3.40.50.2300">
    <property type="match status" value="1"/>
</dbReference>
<dbReference type="PROSITE" id="PS50110">
    <property type="entry name" value="RESPONSE_REGULATORY"/>
    <property type="match status" value="1"/>
</dbReference>
<feature type="domain" description="Response regulatory" evidence="18">
    <location>
        <begin position="3"/>
        <end position="117"/>
    </location>
</feature>
<dbReference type="InterPro" id="IPR003593">
    <property type="entry name" value="AAA+_ATPase"/>
</dbReference>
<dbReference type="SMART" id="SM00448">
    <property type="entry name" value="REC"/>
    <property type="match status" value="1"/>
</dbReference>
<dbReference type="SUPFAM" id="SSF52540">
    <property type="entry name" value="P-loop containing nucleoside triphosphate hydrolases"/>
    <property type="match status" value="1"/>
</dbReference>
<evidence type="ECO:0000256" key="10">
    <source>
        <dbReference type="ARBA" id="ARBA00023125"/>
    </source>
</evidence>
<dbReference type="EMBL" id="APJX01000001">
    <property type="protein sequence ID" value="EMS81538.1"/>
    <property type="molecule type" value="Genomic_DNA"/>
</dbReference>
<keyword evidence="4" id="KW-0678">Repressor</keyword>
<evidence type="ECO:0000256" key="4">
    <source>
        <dbReference type="ARBA" id="ARBA00022491"/>
    </source>
</evidence>
<dbReference type="Gene3D" id="1.10.8.60">
    <property type="match status" value="1"/>
</dbReference>
<evidence type="ECO:0000256" key="7">
    <source>
        <dbReference type="ARBA" id="ARBA00022840"/>
    </source>
</evidence>
<dbReference type="AlphaFoldDB" id="S0G2G5"/>
<evidence type="ECO:0000256" key="13">
    <source>
        <dbReference type="ARBA" id="ARBA00023231"/>
    </source>
</evidence>
<evidence type="ECO:0000256" key="15">
    <source>
        <dbReference type="ARBA" id="ARBA00031910"/>
    </source>
</evidence>
<keyword evidence="11" id="KW-0010">Activator</keyword>
<evidence type="ECO:0000313" key="20">
    <source>
        <dbReference type="Proteomes" id="UP000014216"/>
    </source>
</evidence>
<keyword evidence="9" id="KW-0805">Transcription regulation</keyword>
<keyword evidence="5 16" id="KW-0597">Phosphoprotein</keyword>
<keyword evidence="13" id="KW-0535">Nitrogen fixation</keyword>
<dbReference type="OrthoDB" id="9814761at2"/>
<keyword evidence="6" id="KW-0547">Nucleotide-binding</keyword>
<gene>
    <name evidence="19" type="ORF">Dpo_1c06790</name>
</gene>
<evidence type="ECO:0000256" key="8">
    <source>
        <dbReference type="ARBA" id="ARBA00023012"/>
    </source>
</evidence>
<dbReference type="RefSeq" id="WP_006964285.1">
    <property type="nucleotide sequence ID" value="NZ_APJX01000001.1"/>
</dbReference>
<dbReference type="FunFam" id="3.40.50.300:FF:000006">
    <property type="entry name" value="DNA-binding transcriptional regulator NtrC"/>
    <property type="match status" value="1"/>
</dbReference>
<dbReference type="SMART" id="SM00382">
    <property type="entry name" value="AAA"/>
    <property type="match status" value="1"/>
</dbReference>
<evidence type="ECO:0000256" key="6">
    <source>
        <dbReference type="ARBA" id="ARBA00022741"/>
    </source>
</evidence>
<evidence type="ECO:0000256" key="2">
    <source>
        <dbReference type="ARBA" id="ARBA00019059"/>
    </source>
</evidence>
<dbReference type="InterPro" id="IPR002197">
    <property type="entry name" value="HTH_Fis"/>
</dbReference>
<sequence>MADLLIVDDESTILESISMFMAEKGHAVHTAATVKQALELFEKTNPQVVILDIRLTDGSGLDALRQMKAVNPLARIIMITAFQDMETTIEAMKLGAYDYIHKPLDAVELDNTVAQAIESLEQDRKHTEFSEGPAGFDRGVIVGSSRVMKDVFKMIGMLCQNRATALITGETGTGKELVSRRIHLSSPDKDKPFITFDCSAVVNTLLESELFGHEKGAFTGAVTQRPGKIELAGDGTLFLDEVGELPLNLQAKLLGFLERKEYMRVGGCSNLTSRCRIIAATNQDLDQMVKEKKFRADLYYRLKVVTITLPSLKDRLSDIPLLVDHFIRKCAHDLGVKPMQLQDGCIERLKSHAWTGNVRELENVIISAAIRSRGNVILVETLDALLSGTAPQVSRYPASQSLAQVEKRHIQAVLASVQWNKTRASRILKISLPTLRKKIHKYQLSPNSG</sequence>
<keyword evidence="12" id="KW-0804">Transcription</keyword>
<dbReference type="CDD" id="cd00009">
    <property type="entry name" value="AAA"/>
    <property type="match status" value="1"/>
</dbReference>
<feature type="domain" description="Sigma-54 factor interaction" evidence="17">
    <location>
        <begin position="141"/>
        <end position="370"/>
    </location>
</feature>
<dbReference type="PANTHER" id="PTHR32071">
    <property type="entry name" value="TRANSCRIPTIONAL REGULATORY PROTEIN"/>
    <property type="match status" value="1"/>
</dbReference>
<evidence type="ECO:0000259" key="18">
    <source>
        <dbReference type="PROSITE" id="PS50110"/>
    </source>
</evidence>
<dbReference type="InterPro" id="IPR027417">
    <property type="entry name" value="P-loop_NTPase"/>
</dbReference>
<feature type="modified residue" description="4-aspartylphosphate" evidence="16">
    <location>
        <position position="52"/>
    </location>
</feature>
<evidence type="ECO:0000256" key="12">
    <source>
        <dbReference type="ARBA" id="ARBA00023163"/>
    </source>
</evidence>
<dbReference type="InterPro" id="IPR002078">
    <property type="entry name" value="Sigma_54_int"/>
</dbReference>
<dbReference type="Gene3D" id="3.40.50.300">
    <property type="entry name" value="P-loop containing nucleotide triphosphate hydrolases"/>
    <property type="match status" value="1"/>
</dbReference>
<comment type="subcellular location">
    <subcellularLocation>
        <location evidence="1">Cytoplasm</location>
    </subcellularLocation>
</comment>
<evidence type="ECO:0000256" key="1">
    <source>
        <dbReference type="ARBA" id="ARBA00004496"/>
    </source>
</evidence>
<dbReference type="InterPro" id="IPR009057">
    <property type="entry name" value="Homeodomain-like_sf"/>
</dbReference>
<reference evidence="19 20" key="1">
    <citation type="journal article" date="2013" name="Genome Announc.">
        <title>Draft Genome Sequence of Desulfotignum phosphitoxidans DSM 13687 Strain FiPS-3.</title>
        <authorList>
            <person name="Poehlein A."/>
            <person name="Daniel R."/>
            <person name="Simeonova D.D."/>
        </authorList>
    </citation>
    <scope>NUCLEOTIDE SEQUENCE [LARGE SCALE GENOMIC DNA]</scope>
    <source>
        <strain evidence="19 20">DSM 13687</strain>
    </source>
</reference>
<proteinExistence type="predicted"/>
<keyword evidence="10" id="KW-0238">DNA-binding</keyword>
<dbReference type="Gene3D" id="1.10.10.60">
    <property type="entry name" value="Homeodomain-like"/>
    <property type="match status" value="1"/>
</dbReference>
<dbReference type="GO" id="GO:0000160">
    <property type="term" value="P:phosphorelay signal transduction system"/>
    <property type="evidence" value="ECO:0007669"/>
    <property type="project" value="UniProtKB-KW"/>
</dbReference>
<evidence type="ECO:0000256" key="9">
    <source>
        <dbReference type="ARBA" id="ARBA00023015"/>
    </source>
</evidence>
<dbReference type="Pfam" id="PF00158">
    <property type="entry name" value="Sigma54_activat"/>
    <property type="match status" value="1"/>
</dbReference>
<dbReference type="InterPro" id="IPR001789">
    <property type="entry name" value="Sig_transdc_resp-reg_receiver"/>
</dbReference>
<protein>
    <recommendedName>
        <fullName evidence="2">DNA-binding transcriptional regulator NtrC</fullName>
    </recommendedName>
    <alternativeName>
        <fullName evidence="14">Nitrogen regulation protein NR(I)</fullName>
    </alternativeName>
    <alternativeName>
        <fullName evidence="15">Nitrogen regulator I</fullName>
    </alternativeName>
</protein>
<dbReference type="Pfam" id="PF25601">
    <property type="entry name" value="AAA_lid_14"/>
    <property type="match status" value="1"/>
</dbReference>
<evidence type="ECO:0000256" key="5">
    <source>
        <dbReference type="ARBA" id="ARBA00022553"/>
    </source>
</evidence>
<dbReference type="PROSITE" id="PS50045">
    <property type="entry name" value="SIGMA54_INTERACT_4"/>
    <property type="match status" value="1"/>
</dbReference>
<accession>S0G2G5</accession>
<evidence type="ECO:0000256" key="11">
    <source>
        <dbReference type="ARBA" id="ARBA00023159"/>
    </source>
</evidence>